<dbReference type="GO" id="GO:0003743">
    <property type="term" value="F:translation initiation factor activity"/>
    <property type="evidence" value="ECO:0007669"/>
    <property type="project" value="UniProtKB-KW"/>
</dbReference>
<keyword evidence="2 8" id="KW-0396">Initiation factor</keyword>
<keyword evidence="5" id="KW-0342">GTP-binding</keyword>
<dbReference type="Gene3D" id="3.40.50.300">
    <property type="entry name" value="P-loop containing nucleotide triphosphate hydrolases"/>
    <property type="match status" value="1"/>
</dbReference>
<feature type="region of interest" description="Disordered" evidence="6">
    <location>
        <begin position="137"/>
        <end position="162"/>
    </location>
</feature>
<dbReference type="InterPro" id="IPR000795">
    <property type="entry name" value="T_Tr_GTP-bd_dom"/>
</dbReference>
<evidence type="ECO:0000256" key="2">
    <source>
        <dbReference type="ARBA" id="ARBA00022540"/>
    </source>
</evidence>
<dbReference type="InterPro" id="IPR015760">
    <property type="entry name" value="TIF_IF2"/>
</dbReference>
<organism evidence="8 9">
    <name type="scientific">Takifugu flavidus</name>
    <name type="common">sansaifugu</name>
    <dbReference type="NCBI Taxonomy" id="433684"/>
    <lineage>
        <taxon>Eukaryota</taxon>
        <taxon>Metazoa</taxon>
        <taxon>Chordata</taxon>
        <taxon>Craniata</taxon>
        <taxon>Vertebrata</taxon>
        <taxon>Euteleostomi</taxon>
        <taxon>Actinopterygii</taxon>
        <taxon>Neopterygii</taxon>
        <taxon>Teleostei</taxon>
        <taxon>Neoteleostei</taxon>
        <taxon>Acanthomorphata</taxon>
        <taxon>Eupercaria</taxon>
        <taxon>Tetraodontiformes</taxon>
        <taxon>Tetradontoidea</taxon>
        <taxon>Tetraodontidae</taxon>
        <taxon>Takifugu</taxon>
    </lineage>
</organism>
<keyword evidence="4" id="KW-0648">Protein biosynthesis</keyword>
<dbReference type="SUPFAM" id="SSF52540">
    <property type="entry name" value="P-loop containing nucleoside triphosphate hydrolases"/>
    <property type="match status" value="1"/>
</dbReference>
<accession>A0A5C6MVU7</accession>
<comment type="similarity">
    <text evidence="1">Belongs to the TRAFAC class translation factor GTPase superfamily. Classic translation factor GTPase family. IF-2 subfamily.</text>
</comment>
<evidence type="ECO:0000259" key="7">
    <source>
        <dbReference type="PROSITE" id="PS51722"/>
    </source>
</evidence>
<feature type="compositionally biased region" description="Basic and acidic residues" evidence="6">
    <location>
        <begin position="139"/>
        <end position="153"/>
    </location>
</feature>
<evidence type="ECO:0000256" key="3">
    <source>
        <dbReference type="ARBA" id="ARBA00022741"/>
    </source>
</evidence>
<dbReference type="InterPro" id="IPR005225">
    <property type="entry name" value="Small_GTP-bd"/>
</dbReference>
<dbReference type="GO" id="GO:0003924">
    <property type="term" value="F:GTPase activity"/>
    <property type="evidence" value="ECO:0007669"/>
    <property type="project" value="InterPro"/>
</dbReference>
<dbReference type="Pfam" id="PF00009">
    <property type="entry name" value="GTP_EFTU"/>
    <property type="match status" value="1"/>
</dbReference>
<dbReference type="EMBL" id="RHFK02000019">
    <property type="protein sequence ID" value="TWW59186.1"/>
    <property type="molecule type" value="Genomic_DNA"/>
</dbReference>
<dbReference type="AlphaFoldDB" id="A0A5C6MVU7"/>
<dbReference type="PANTHER" id="PTHR43381:SF20">
    <property type="entry name" value="TRANSLATION INITIATION FACTOR IF-2, MITOCHONDRIAL"/>
    <property type="match status" value="1"/>
</dbReference>
<protein>
    <submittedName>
        <fullName evidence="8">Translation initiation factor IF-2, mitochondrial</fullName>
    </submittedName>
</protein>
<feature type="domain" description="Tr-type G" evidence="7">
    <location>
        <begin position="161"/>
        <end position="324"/>
    </location>
</feature>
<sequence>MNVMSSTMRGARRLVLSDPTVLGNLLSSPLSPVWRPAPLFTCSQTREFTFTQVRSQNKDQRVKKVRTKVEKQEVEIHHGMTVASLAQAMNRDTDHIFEALLNTTLDLDSLEPASVLEEEWIKEVVTRSGMKYRWAKLSKSRERPNRDARRRPPADPSLLVPRPPVVTIMGHVDHGKTTLLDSLRKSQIVSTEAGGITQHIGAFLGEKITFLDTPGHAAFSSMRARGASVTDIIILVVAADDGVMNQTVESIQHARKSKVPVIVAINKCDRPQADPQRVKQELLAHNVVCEEFGGDIQAIPVSALKGNNLLALAEATVALAEILELKAAPNGPVEGVVIESRTNRGKGWVESTLQALTDADLQNHQPQ</sequence>
<evidence type="ECO:0000256" key="5">
    <source>
        <dbReference type="ARBA" id="ARBA00023134"/>
    </source>
</evidence>
<proteinExistence type="inferred from homology"/>
<evidence type="ECO:0000313" key="8">
    <source>
        <dbReference type="EMBL" id="TWW59186.1"/>
    </source>
</evidence>
<dbReference type="NCBIfam" id="TIGR00231">
    <property type="entry name" value="small_GTP"/>
    <property type="match status" value="1"/>
</dbReference>
<dbReference type="FunFam" id="3.40.50.300:FF:000019">
    <property type="entry name" value="Translation initiation factor IF-2"/>
    <property type="match status" value="1"/>
</dbReference>
<dbReference type="InterPro" id="IPR027417">
    <property type="entry name" value="P-loop_NTPase"/>
</dbReference>
<gene>
    <name evidence="8" type="ORF">D4764_06G0007160</name>
</gene>
<dbReference type="Proteomes" id="UP000324091">
    <property type="component" value="Chromosome 6"/>
</dbReference>
<dbReference type="GO" id="GO:0005737">
    <property type="term" value="C:cytoplasm"/>
    <property type="evidence" value="ECO:0007669"/>
    <property type="project" value="TreeGrafter"/>
</dbReference>
<keyword evidence="9" id="KW-1185">Reference proteome</keyword>
<dbReference type="CDD" id="cd01887">
    <property type="entry name" value="IF2_eIF5B"/>
    <property type="match status" value="1"/>
</dbReference>
<evidence type="ECO:0000256" key="4">
    <source>
        <dbReference type="ARBA" id="ARBA00022917"/>
    </source>
</evidence>
<comment type="caution">
    <text evidence="8">The sequence shown here is derived from an EMBL/GenBank/DDBJ whole genome shotgun (WGS) entry which is preliminary data.</text>
</comment>
<dbReference type="PANTHER" id="PTHR43381">
    <property type="entry name" value="TRANSLATION INITIATION FACTOR IF-2-RELATED"/>
    <property type="match status" value="1"/>
</dbReference>
<name>A0A5C6MVU7_9TELE</name>
<evidence type="ECO:0000313" key="9">
    <source>
        <dbReference type="Proteomes" id="UP000324091"/>
    </source>
</evidence>
<evidence type="ECO:0000256" key="6">
    <source>
        <dbReference type="SAM" id="MobiDB-lite"/>
    </source>
</evidence>
<dbReference type="GO" id="GO:0005525">
    <property type="term" value="F:GTP binding"/>
    <property type="evidence" value="ECO:0007669"/>
    <property type="project" value="UniProtKB-KW"/>
</dbReference>
<reference evidence="8 9" key="1">
    <citation type="submission" date="2019-04" db="EMBL/GenBank/DDBJ databases">
        <title>Chromosome genome assembly for Takifugu flavidus.</title>
        <authorList>
            <person name="Xiao S."/>
        </authorList>
    </citation>
    <scope>NUCLEOTIDE SEQUENCE [LARGE SCALE GENOMIC DNA]</scope>
    <source>
        <strain evidence="8">HTHZ2018</strain>
        <tissue evidence="8">Muscle</tissue>
    </source>
</reference>
<keyword evidence="3" id="KW-0547">Nucleotide-binding</keyword>
<dbReference type="PROSITE" id="PS51722">
    <property type="entry name" value="G_TR_2"/>
    <property type="match status" value="1"/>
</dbReference>
<evidence type="ECO:0000256" key="1">
    <source>
        <dbReference type="ARBA" id="ARBA00007733"/>
    </source>
</evidence>